<proteinExistence type="predicted"/>
<name>M0P109_9EURY</name>
<feature type="region of interest" description="Disordered" evidence="1">
    <location>
        <begin position="1"/>
        <end position="70"/>
    </location>
</feature>
<evidence type="ECO:0000256" key="1">
    <source>
        <dbReference type="SAM" id="MobiDB-lite"/>
    </source>
</evidence>
<sequence length="201" mass="20916">MGVASIGGLAGCGGSAPMADEGDDGEGSGDDEEGGGDDGSGDGDGQSGENGGETDAVTDDLPTDWPSGAYADYDATTVTVRDPDGDDLGAVRAAIADTRDKRTLGLSDAPSLPENAGVLFVYSEPRETLTFIMPNMDFGIDIVYVDADRTITRIHNAPEPGPNEDGSEQRYPGSGQYVLEVPYEWTDRRGVEVGDSLAFEL</sequence>
<protein>
    <recommendedName>
        <fullName evidence="4">DUF192 domain-containing protein</fullName>
    </recommendedName>
</protein>
<dbReference type="STRING" id="1227482.C469_01809"/>
<feature type="compositionally biased region" description="Acidic residues" evidence="1">
    <location>
        <begin position="20"/>
        <end position="41"/>
    </location>
</feature>
<dbReference type="InterPro" id="IPR003795">
    <property type="entry name" value="DUF192"/>
</dbReference>
<feature type="compositionally biased region" description="Gly residues" evidence="1">
    <location>
        <begin position="42"/>
        <end position="51"/>
    </location>
</feature>
<evidence type="ECO:0000313" key="3">
    <source>
        <dbReference type="Proteomes" id="UP000011650"/>
    </source>
</evidence>
<accession>M0P109</accession>
<keyword evidence="3" id="KW-1185">Reference proteome</keyword>
<dbReference type="AlphaFoldDB" id="M0P109"/>
<dbReference type="Proteomes" id="UP000011650">
    <property type="component" value="Unassembled WGS sequence"/>
</dbReference>
<comment type="caution">
    <text evidence="2">The sequence shown here is derived from an EMBL/GenBank/DDBJ whole genome shotgun (WGS) entry which is preliminary data.</text>
</comment>
<dbReference type="PANTHER" id="PTHR37953">
    <property type="entry name" value="UPF0127 PROTEIN MJ1496"/>
    <property type="match status" value="1"/>
</dbReference>
<evidence type="ECO:0008006" key="4">
    <source>
        <dbReference type="Google" id="ProtNLM"/>
    </source>
</evidence>
<dbReference type="Pfam" id="PF02643">
    <property type="entry name" value="DUF192"/>
    <property type="match status" value="1"/>
</dbReference>
<reference evidence="2 3" key="1">
    <citation type="journal article" date="2014" name="PLoS Genet.">
        <title>Phylogenetically driven sequencing of extremely halophilic archaea reveals strategies for static and dynamic osmo-response.</title>
        <authorList>
            <person name="Becker E.A."/>
            <person name="Seitzer P.M."/>
            <person name="Tritt A."/>
            <person name="Larsen D."/>
            <person name="Krusor M."/>
            <person name="Yao A.I."/>
            <person name="Wu D."/>
            <person name="Madern D."/>
            <person name="Eisen J.A."/>
            <person name="Darling A.E."/>
            <person name="Facciotti M.T."/>
        </authorList>
    </citation>
    <scope>NUCLEOTIDE SEQUENCE [LARGE SCALE GENOMIC DNA]</scope>
    <source>
        <strain evidence="2 3">DSM 21995</strain>
    </source>
</reference>
<dbReference type="InterPro" id="IPR038695">
    <property type="entry name" value="Saro_0823-like_sf"/>
</dbReference>
<evidence type="ECO:0000313" key="2">
    <source>
        <dbReference type="EMBL" id="EMA63847.1"/>
    </source>
</evidence>
<dbReference type="PATRIC" id="fig|1227482.3.peg.371"/>
<dbReference type="PANTHER" id="PTHR37953:SF1">
    <property type="entry name" value="UPF0127 PROTEIN MJ1496"/>
    <property type="match status" value="1"/>
</dbReference>
<organism evidence="2 3">
    <name type="scientific">Halorubrum lipolyticum DSM 21995</name>
    <dbReference type="NCBI Taxonomy" id="1227482"/>
    <lineage>
        <taxon>Archaea</taxon>
        <taxon>Methanobacteriati</taxon>
        <taxon>Methanobacteriota</taxon>
        <taxon>Stenosarchaea group</taxon>
        <taxon>Halobacteria</taxon>
        <taxon>Halobacteriales</taxon>
        <taxon>Haloferacaceae</taxon>
        <taxon>Halorubrum</taxon>
    </lineage>
</organism>
<gene>
    <name evidence="2" type="ORF">C469_01809</name>
</gene>
<dbReference type="EMBL" id="AOJG01000006">
    <property type="protein sequence ID" value="EMA63847.1"/>
    <property type="molecule type" value="Genomic_DNA"/>
</dbReference>
<dbReference type="Gene3D" id="2.60.120.1140">
    <property type="entry name" value="Protein of unknown function DUF192"/>
    <property type="match status" value="1"/>
</dbReference>